<accession>A0A0Q9VZG1</accession>
<name>A0A0Q9VZG1_DROVI</name>
<feature type="compositionally biased region" description="Polar residues" evidence="1">
    <location>
        <begin position="1"/>
        <end position="10"/>
    </location>
</feature>
<evidence type="ECO:0000313" key="3">
    <source>
        <dbReference type="Proteomes" id="UP000008792"/>
    </source>
</evidence>
<organism evidence="2 3">
    <name type="scientific">Drosophila virilis</name>
    <name type="common">Fruit fly</name>
    <dbReference type="NCBI Taxonomy" id="7244"/>
    <lineage>
        <taxon>Eukaryota</taxon>
        <taxon>Metazoa</taxon>
        <taxon>Ecdysozoa</taxon>
        <taxon>Arthropoda</taxon>
        <taxon>Hexapoda</taxon>
        <taxon>Insecta</taxon>
        <taxon>Pterygota</taxon>
        <taxon>Neoptera</taxon>
        <taxon>Endopterygota</taxon>
        <taxon>Diptera</taxon>
        <taxon>Brachycera</taxon>
        <taxon>Muscomorpha</taxon>
        <taxon>Ephydroidea</taxon>
        <taxon>Drosophilidae</taxon>
        <taxon>Drosophila</taxon>
    </lineage>
</organism>
<dbReference type="AlphaFoldDB" id="A0A0Q9VZG1"/>
<evidence type="ECO:0000313" key="2">
    <source>
        <dbReference type="EMBL" id="KRF78252.1"/>
    </source>
</evidence>
<evidence type="ECO:0000256" key="1">
    <source>
        <dbReference type="SAM" id="MobiDB-lite"/>
    </source>
</evidence>
<dbReference type="InParanoid" id="A0A0Q9VZG1"/>
<proteinExistence type="predicted"/>
<feature type="compositionally biased region" description="Polar residues" evidence="1">
    <location>
        <begin position="33"/>
        <end position="47"/>
    </location>
</feature>
<feature type="region of interest" description="Disordered" evidence="1">
    <location>
        <begin position="1"/>
        <end position="56"/>
    </location>
</feature>
<dbReference type="FunCoup" id="A0A0Q9VZG1">
    <property type="interactions" value="4"/>
</dbReference>
<sequence length="56" mass="5661">MGGCCSTSKSVDLPAVPPAPAKQRATTLPEFPSTLSNNNSGISTLGGATNRALEED</sequence>
<keyword evidence="3" id="KW-1185">Reference proteome</keyword>
<dbReference type="Proteomes" id="UP000008792">
    <property type="component" value="Unassembled WGS sequence"/>
</dbReference>
<dbReference type="KEGG" id="dvi:26530960"/>
<reference evidence="2 3" key="1">
    <citation type="journal article" date="2007" name="Nature">
        <title>Evolution of genes and genomes on the Drosophila phylogeny.</title>
        <authorList>
            <consortium name="Drosophila 12 Genomes Consortium"/>
            <person name="Clark A.G."/>
            <person name="Eisen M.B."/>
            <person name="Smith D.R."/>
            <person name="Bergman C.M."/>
            <person name="Oliver B."/>
            <person name="Markow T.A."/>
            <person name="Kaufman T.C."/>
            <person name="Kellis M."/>
            <person name="Gelbart W."/>
            <person name="Iyer V.N."/>
            <person name="Pollard D.A."/>
            <person name="Sackton T.B."/>
            <person name="Larracuente A.M."/>
            <person name="Singh N.D."/>
            <person name="Abad J.P."/>
            <person name="Abt D.N."/>
            <person name="Adryan B."/>
            <person name="Aguade M."/>
            <person name="Akashi H."/>
            <person name="Anderson W.W."/>
            <person name="Aquadro C.F."/>
            <person name="Ardell D.H."/>
            <person name="Arguello R."/>
            <person name="Artieri C.G."/>
            <person name="Barbash D.A."/>
            <person name="Barker D."/>
            <person name="Barsanti P."/>
            <person name="Batterham P."/>
            <person name="Batzoglou S."/>
            <person name="Begun D."/>
            <person name="Bhutkar A."/>
            <person name="Blanco E."/>
            <person name="Bosak S.A."/>
            <person name="Bradley R.K."/>
            <person name="Brand A.D."/>
            <person name="Brent M.R."/>
            <person name="Brooks A.N."/>
            <person name="Brown R.H."/>
            <person name="Butlin R.K."/>
            <person name="Caggese C."/>
            <person name="Calvi B.R."/>
            <person name="Bernardo de Carvalho A."/>
            <person name="Caspi A."/>
            <person name="Castrezana S."/>
            <person name="Celniker S.E."/>
            <person name="Chang J.L."/>
            <person name="Chapple C."/>
            <person name="Chatterji S."/>
            <person name="Chinwalla A."/>
            <person name="Civetta A."/>
            <person name="Clifton S.W."/>
            <person name="Comeron J.M."/>
            <person name="Costello J.C."/>
            <person name="Coyne J.A."/>
            <person name="Daub J."/>
            <person name="David R.G."/>
            <person name="Delcher A.L."/>
            <person name="Delehaunty K."/>
            <person name="Do C.B."/>
            <person name="Ebling H."/>
            <person name="Edwards K."/>
            <person name="Eickbush T."/>
            <person name="Evans J.D."/>
            <person name="Filipski A."/>
            <person name="Findeiss S."/>
            <person name="Freyhult E."/>
            <person name="Fulton L."/>
            <person name="Fulton R."/>
            <person name="Garcia A.C."/>
            <person name="Gardiner A."/>
            <person name="Garfield D.A."/>
            <person name="Garvin B.E."/>
            <person name="Gibson G."/>
            <person name="Gilbert D."/>
            <person name="Gnerre S."/>
            <person name="Godfrey J."/>
            <person name="Good R."/>
            <person name="Gotea V."/>
            <person name="Gravely B."/>
            <person name="Greenberg A.J."/>
            <person name="Griffiths-Jones S."/>
            <person name="Gross S."/>
            <person name="Guigo R."/>
            <person name="Gustafson E.A."/>
            <person name="Haerty W."/>
            <person name="Hahn M.W."/>
            <person name="Halligan D.L."/>
            <person name="Halpern A.L."/>
            <person name="Halter G.M."/>
            <person name="Han M.V."/>
            <person name="Heger A."/>
            <person name="Hillier L."/>
            <person name="Hinrichs A.S."/>
            <person name="Holmes I."/>
            <person name="Hoskins R.A."/>
            <person name="Hubisz M.J."/>
            <person name="Hultmark D."/>
            <person name="Huntley M.A."/>
            <person name="Jaffe D.B."/>
            <person name="Jagadeeshan S."/>
            <person name="Jeck W.R."/>
            <person name="Johnson J."/>
            <person name="Jones C.D."/>
            <person name="Jordan W.C."/>
            <person name="Karpen G.H."/>
            <person name="Kataoka E."/>
            <person name="Keightley P.D."/>
            <person name="Kheradpour P."/>
            <person name="Kirkness E.F."/>
            <person name="Koerich L.B."/>
            <person name="Kristiansen K."/>
            <person name="Kudrna D."/>
            <person name="Kulathinal R.J."/>
            <person name="Kumar S."/>
            <person name="Kwok R."/>
            <person name="Lander E."/>
            <person name="Langley C.H."/>
            <person name="Lapoint R."/>
            <person name="Lazzaro B.P."/>
            <person name="Lee S.J."/>
            <person name="Levesque L."/>
            <person name="Li R."/>
            <person name="Lin C.F."/>
            <person name="Lin M.F."/>
            <person name="Lindblad-Toh K."/>
            <person name="Llopart A."/>
            <person name="Long M."/>
            <person name="Low L."/>
            <person name="Lozovsky E."/>
            <person name="Lu J."/>
            <person name="Luo M."/>
            <person name="Machado C.A."/>
            <person name="Makalowski W."/>
            <person name="Marzo M."/>
            <person name="Matsuda M."/>
            <person name="Matzkin L."/>
            <person name="McAllister B."/>
            <person name="McBride C.S."/>
            <person name="McKernan B."/>
            <person name="McKernan K."/>
            <person name="Mendez-Lago M."/>
            <person name="Minx P."/>
            <person name="Mollenhauer M.U."/>
            <person name="Montooth K."/>
            <person name="Mount S.M."/>
            <person name="Mu X."/>
            <person name="Myers E."/>
            <person name="Negre B."/>
            <person name="Newfeld S."/>
            <person name="Nielsen R."/>
            <person name="Noor M.A."/>
            <person name="O'Grady P."/>
            <person name="Pachter L."/>
            <person name="Papaceit M."/>
            <person name="Parisi M.J."/>
            <person name="Parisi M."/>
            <person name="Parts L."/>
            <person name="Pedersen J.S."/>
            <person name="Pesole G."/>
            <person name="Phillippy A.M."/>
            <person name="Ponting C.P."/>
            <person name="Pop M."/>
            <person name="Porcelli D."/>
            <person name="Powell J.R."/>
            <person name="Prohaska S."/>
            <person name="Pruitt K."/>
            <person name="Puig M."/>
            <person name="Quesneville H."/>
            <person name="Ram K.R."/>
            <person name="Rand D."/>
            <person name="Rasmussen M.D."/>
            <person name="Reed L.K."/>
            <person name="Reenan R."/>
            <person name="Reily A."/>
            <person name="Remington K.A."/>
            <person name="Rieger T.T."/>
            <person name="Ritchie M.G."/>
            <person name="Robin C."/>
            <person name="Rogers Y.H."/>
            <person name="Rohde C."/>
            <person name="Rozas J."/>
            <person name="Rubenfield M.J."/>
            <person name="Ruiz A."/>
            <person name="Russo S."/>
            <person name="Salzberg S.L."/>
            <person name="Sanchez-Gracia A."/>
            <person name="Saranga D.J."/>
            <person name="Sato H."/>
            <person name="Schaeffer S.W."/>
            <person name="Schatz M.C."/>
            <person name="Schlenke T."/>
            <person name="Schwartz R."/>
            <person name="Segarra C."/>
            <person name="Singh R.S."/>
            <person name="Sirot L."/>
            <person name="Sirota M."/>
            <person name="Sisneros N.B."/>
            <person name="Smith C.D."/>
            <person name="Smith T.F."/>
            <person name="Spieth J."/>
            <person name="Stage D.E."/>
            <person name="Stark A."/>
            <person name="Stephan W."/>
            <person name="Strausberg R.L."/>
            <person name="Strempel S."/>
            <person name="Sturgill D."/>
            <person name="Sutton G."/>
            <person name="Sutton G.G."/>
            <person name="Tao W."/>
            <person name="Teichmann S."/>
            <person name="Tobari Y.N."/>
            <person name="Tomimura Y."/>
            <person name="Tsolas J.M."/>
            <person name="Valente V.L."/>
            <person name="Venter E."/>
            <person name="Venter J.C."/>
            <person name="Vicario S."/>
            <person name="Vieira F.G."/>
            <person name="Vilella A.J."/>
            <person name="Villasante A."/>
            <person name="Walenz B."/>
            <person name="Wang J."/>
            <person name="Wasserman M."/>
            <person name="Watts T."/>
            <person name="Wilson D."/>
            <person name="Wilson R.K."/>
            <person name="Wing R.A."/>
            <person name="Wolfner M.F."/>
            <person name="Wong A."/>
            <person name="Wong G.K."/>
            <person name="Wu C.I."/>
            <person name="Wu G."/>
            <person name="Yamamoto D."/>
            <person name="Yang H.P."/>
            <person name="Yang S.P."/>
            <person name="Yorke J.A."/>
            <person name="Yoshida K."/>
            <person name="Zdobnov E."/>
            <person name="Zhang P."/>
            <person name="Zhang Y."/>
            <person name="Zimin A.V."/>
            <person name="Baldwin J."/>
            <person name="Abdouelleil A."/>
            <person name="Abdulkadir J."/>
            <person name="Abebe A."/>
            <person name="Abera B."/>
            <person name="Abreu J."/>
            <person name="Acer S.C."/>
            <person name="Aftuck L."/>
            <person name="Alexander A."/>
            <person name="An P."/>
            <person name="Anderson E."/>
            <person name="Anderson S."/>
            <person name="Arachi H."/>
            <person name="Azer M."/>
            <person name="Bachantsang P."/>
            <person name="Barry A."/>
            <person name="Bayul T."/>
            <person name="Berlin A."/>
            <person name="Bessette D."/>
            <person name="Bloom T."/>
            <person name="Blye J."/>
            <person name="Boguslavskiy L."/>
            <person name="Bonnet C."/>
            <person name="Boukhgalter B."/>
            <person name="Bourzgui I."/>
            <person name="Brown A."/>
            <person name="Cahill P."/>
            <person name="Channer S."/>
            <person name="Cheshatsang Y."/>
            <person name="Chuda L."/>
            <person name="Citroen M."/>
            <person name="Collymore A."/>
            <person name="Cooke P."/>
            <person name="Costello M."/>
            <person name="D'Aco K."/>
            <person name="Daza R."/>
            <person name="De Haan G."/>
            <person name="DeGray S."/>
            <person name="DeMaso C."/>
            <person name="Dhargay N."/>
            <person name="Dooley K."/>
            <person name="Dooley E."/>
            <person name="Doricent M."/>
            <person name="Dorje P."/>
            <person name="Dorjee K."/>
            <person name="Dupes A."/>
            <person name="Elong R."/>
            <person name="Falk J."/>
            <person name="Farina A."/>
            <person name="Faro S."/>
            <person name="Ferguson D."/>
            <person name="Fisher S."/>
            <person name="Foley C.D."/>
            <person name="Franke A."/>
            <person name="Friedrich D."/>
            <person name="Gadbois L."/>
            <person name="Gearin G."/>
            <person name="Gearin C.R."/>
            <person name="Giannoukos G."/>
            <person name="Goode T."/>
            <person name="Graham J."/>
            <person name="Grandbois E."/>
            <person name="Grewal S."/>
            <person name="Gyaltsen K."/>
            <person name="Hafez N."/>
            <person name="Hagos B."/>
            <person name="Hall J."/>
            <person name="Henson C."/>
            <person name="Hollinger A."/>
            <person name="Honan T."/>
            <person name="Huard M.D."/>
            <person name="Hughes L."/>
            <person name="Hurhula B."/>
            <person name="Husby M.E."/>
            <person name="Kamat A."/>
            <person name="Kanga B."/>
            <person name="Kashin S."/>
            <person name="Khazanovich D."/>
            <person name="Kisner P."/>
            <person name="Lance K."/>
            <person name="Lara M."/>
            <person name="Lee W."/>
            <person name="Lennon N."/>
            <person name="Letendre F."/>
            <person name="LeVine R."/>
            <person name="Lipovsky A."/>
            <person name="Liu X."/>
            <person name="Liu J."/>
            <person name="Liu S."/>
            <person name="Lokyitsang T."/>
            <person name="Lokyitsang Y."/>
            <person name="Lubonja R."/>
            <person name="Lui A."/>
            <person name="MacDonald P."/>
            <person name="Magnisalis V."/>
            <person name="Maru K."/>
            <person name="Matthews C."/>
            <person name="McCusker W."/>
            <person name="McDonough S."/>
            <person name="Mehta T."/>
            <person name="Meldrim J."/>
            <person name="Meneus L."/>
            <person name="Mihai O."/>
            <person name="Mihalev A."/>
            <person name="Mihova T."/>
            <person name="Mittelman R."/>
            <person name="Mlenga V."/>
            <person name="Montmayeur A."/>
            <person name="Mulrain L."/>
            <person name="Navidi A."/>
            <person name="Naylor J."/>
            <person name="Negash T."/>
            <person name="Nguyen T."/>
            <person name="Nguyen N."/>
            <person name="Nicol R."/>
            <person name="Norbu C."/>
            <person name="Norbu N."/>
            <person name="Novod N."/>
            <person name="O'Neill B."/>
            <person name="Osman S."/>
            <person name="Markiewicz E."/>
            <person name="Oyono O.L."/>
            <person name="Patti C."/>
            <person name="Phunkhang P."/>
            <person name="Pierre F."/>
            <person name="Priest M."/>
            <person name="Raghuraman S."/>
            <person name="Rege F."/>
            <person name="Reyes R."/>
            <person name="Rise C."/>
            <person name="Rogov P."/>
            <person name="Ross K."/>
            <person name="Ryan E."/>
            <person name="Settipalli S."/>
            <person name="Shea T."/>
            <person name="Sherpa N."/>
            <person name="Shi L."/>
            <person name="Shih D."/>
            <person name="Sparrow T."/>
            <person name="Spaulding J."/>
            <person name="Stalker J."/>
            <person name="Stange-Thomann N."/>
            <person name="Stavropoulos S."/>
            <person name="Stone C."/>
            <person name="Strader C."/>
            <person name="Tesfaye S."/>
            <person name="Thomson T."/>
            <person name="Thoulutsang Y."/>
            <person name="Thoulutsang D."/>
            <person name="Topham K."/>
            <person name="Topping I."/>
            <person name="Tsamla T."/>
            <person name="Vassiliev H."/>
            <person name="Vo A."/>
            <person name="Wangchuk T."/>
            <person name="Wangdi T."/>
            <person name="Weiand M."/>
            <person name="Wilkinson J."/>
            <person name="Wilson A."/>
            <person name="Yadav S."/>
            <person name="Young G."/>
            <person name="Yu Q."/>
            <person name="Zembek L."/>
            <person name="Zhong D."/>
            <person name="Zimmer A."/>
            <person name="Zwirko Z."/>
            <person name="Jaffe D.B."/>
            <person name="Alvarez P."/>
            <person name="Brockman W."/>
            <person name="Butler J."/>
            <person name="Chin C."/>
            <person name="Gnerre S."/>
            <person name="Grabherr M."/>
            <person name="Kleber M."/>
            <person name="Mauceli E."/>
            <person name="MacCallum I."/>
        </authorList>
    </citation>
    <scope>NUCLEOTIDE SEQUENCE [LARGE SCALE GENOMIC DNA]</scope>
    <source>
        <strain evidence="3">Tucson 15010-1051.87</strain>
    </source>
</reference>
<dbReference type="EMBL" id="CH940656">
    <property type="protein sequence ID" value="KRF78252.1"/>
    <property type="molecule type" value="Genomic_DNA"/>
</dbReference>
<protein>
    <submittedName>
        <fullName evidence="2">Uncharacterized protein</fullName>
    </submittedName>
</protein>
<dbReference type="OrthoDB" id="7818905at2759"/>
<gene>
    <name evidence="2" type="primary">Dvir\GJ26190</name>
    <name evidence="2" type="ORF">Dvir_GJ26190</name>
</gene>